<feature type="compositionally biased region" description="Basic and acidic residues" evidence="1">
    <location>
        <begin position="51"/>
        <end position="60"/>
    </location>
</feature>
<feature type="region of interest" description="Disordered" evidence="1">
    <location>
        <begin position="51"/>
        <end position="72"/>
    </location>
</feature>
<comment type="caution">
    <text evidence="2">The sequence shown here is derived from an EMBL/GenBank/DDBJ whole genome shotgun (WGS) entry which is preliminary data.</text>
</comment>
<evidence type="ECO:0000313" key="2">
    <source>
        <dbReference type="EMBL" id="CAH8359469.1"/>
    </source>
</evidence>
<gene>
    <name evidence="2" type="ORF">ERUC_LOCUS25225</name>
</gene>
<accession>A0ABC8KL90</accession>
<dbReference type="EMBL" id="CAKOAT010264044">
    <property type="protein sequence ID" value="CAH8359469.1"/>
    <property type="molecule type" value="Genomic_DNA"/>
</dbReference>
<organism evidence="2 3">
    <name type="scientific">Eruca vesicaria subsp. sativa</name>
    <name type="common">Garden rocket</name>
    <name type="synonym">Eruca sativa</name>
    <dbReference type="NCBI Taxonomy" id="29727"/>
    <lineage>
        <taxon>Eukaryota</taxon>
        <taxon>Viridiplantae</taxon>
        <taxon>Streptophyta</taxon>
        <taxon>Embryophyta</taxon>
        <taxon>Tracheophyta</taxon>
        <taxon>Spermatophyta</taxon>
        <taxon>Magnoliopsida</taxon>
        <taxon>eudicotyledons</taxon>
        <taxon>Gunneridae</taxon>
        <taxon>Pentapetalae</taxon>
        <taxon>rosids</taxon>
        <taxon>malvids</taxon>
        <taxon>Brassicales</taxon>
        <taxon>Brassicaceae</taxon>
        <taxon>Brassiceae</taxon>
        <taxon>Eruca</taxon>
    </lineage>
</organism>
<sequence length="72" mass="8143">MFCYLKIMNLGMFLSILVPLWLQRINLSWLFTVSKAADTLDNEHQPSLDVSAEKMLKEQGHQASSDTVSEAT</sequence>
<dbReference type="AlphaFoldDB" id="A0ABC8KL90"/>
<evidence type="ECO:0000256" key="1">
    <source>
        <dbReference type="SAM" id="MobiDB-lite"/>
    </source>
</evidence>
<evidence type="ECO:0000313" key="3">
    <source>
        <dbReference type="Proteomes" id="UP001642260"/>
    </source>
</evidence>
<name>A0ABC8KL90_ERUVS</name>
<proteinExistence type="predicted"/>
<keyword evidence="3" id="KW-1185">Reference proteome</keyword>
<feature type="compositionally biased region" description="Polar residues" evidence="1">
    <location>
        <begin position="61"/>
        <end position="72"/>
    </location>
</feature>
<reference evidence="2 3" key="1">
    <citation type="submission" date="2022-03" db="EMBL/GenBank/DDBJ databases">
        <authorList>
            <person name="Macdonald S."/>
            <person name="Ahmed S."/>
            <person name="Newling K."/>
        </authorList>
    </citation>
    <scope>NUCLEOTIDE SEQUENCE [LARGE SCALE GENOMIC DNA]</scope>
</reference>
<protein>
    <submittedName>
        <fullName evidence="2">Uncharacterized protein</fullName>
    </submittedName>
</protein>
<dbReference type="Proteomes" id="UP001642260">
    <property type="component" value="Unassembled WGS sequence"/>
</dbReference>